<dbReference type="PANTHER" id="PTHR47506">
    <property type="entry name" value="TRANSCRIPTIONAL REGULATORY PROTEIN"/>
    <property type="match status" value="1"/>
</dbReference>
<reference evidence="6" key="2">
    <citation type="journal article" date="2018" name="MBio">
        <title>Insights into the evolution of host association through the isolation and characterization of a novel human periodontal pathobiont, Desulfobulbus oralis.</title>
        <authorList>
            <person name="Cross K.L."/>
            <person name="Chirania P."/>
            <person name="Xiong W."/>
            <person name="Beall C.J."/>
            <person name="Elkins J.G."/>
            <person name="Giannone R.J."/>
            <person name="Griffen A.L."/>
            <person name="Guss A.M."/>
            <person name="Hettich R.L."/>
            <person name="Joshi S.S."/>
            <person name="Mokrzan E.M."/>
            <person name="Martin R.K."/>
            <person name="Zhulin I.B."/>
            <person name="Leys E.J."/>
            <person name="Podar M."/>
        </authorList>
    </citation>
    <scope>NUCLEOTIDE SEQUENCE [LARGE SCALE GENOMIC DNA]</scope>
    <source>
        <strain evidence="6">ORNL</strain>
    </source>
</reference>
<evidence type="ECO:0000256" key="4">
    <source>
        <dbReference type="PROSITE-ProRule" id="PRU00335"/>
    </source>
</evidence>
<dbReference type="InterPro" id="IPR001647">
    <property type="entry name" value="HTH_TetR"/>
</dbReference>
<evidence type="ECO:0000256" key="3">
    <source>
        <dbReference type="ARBA" id="ARBA00023163"/>
    </source>
</evidence>
<dbReference type="GO" id="GO:0003677">
    <property type="term" value="F:DNA binding"/>
    <property type="evidence" value="ECO:0007669"/>
    <property type="project" value="UniProtKB-UniRule"/>
</dbReference>
<dbReference type="InterPro" id="IPR011075">
    <property type="entry name" value="TetR_C"/>
</dbReference>
<dbReference type="Proteomes" id="UP000239867">
    <property type="component" value="Chromosome"/>
</dbReference>
<evidence type="ECO:0000313" key="7">
    <source>
        <dbReference type="Proteomes" id="UP000239867"/>
    </source>
</evidence>
<feature type="DNA-binding region" description="H-T-H motif" evidence="4">
    <location>
        <begin position="66"/>
        <end position="85"/>
    </location>
</feature>
<dbReference type="KEGG" id="deo:CAY53_01580"/>
<proteinExistence type="predicted"/>
<evidence type="ECO:0000256" key="1">
    <source>
        <dbReference type="ARBA" id="ARBA00023015"/>
    </source>
</evidence>
<dbReference type="Gene3D" id="1.10.357.10">
    <property type="entry name" value="Tetracycline Repressor, domain 2"/>
    <property type="match status" value="1"/>
</dbReference>
<dbReference type="InterPro" id="IPR009057">
    <property type="entry name" value="Homeodomain-like_sf"/>
</dbReference>
<dbReference type="Pfam" id="PF16925">
    <property type="entry name" value="TetR_C_13"/>
    <property type="match status" value="1"/>
</dbReference>
<feature type="domain" description="HTH tetR-type" evidence="5">
    <location>
        <begin position="43"/>
        <end position="103"/>
    </location>
</feature>
<name>A0A2L1GR89_9BACT</name>
<dbReference type="OrthoDB" id="270177at2"/>
<evidence type="ECO:0000256" key="2">
    <source>
        <dbReference type="ARBA" id="ARBA00023125"/>
    </source>
</evidence>
<dbReference type="SUPFAM" id="SSF46689">
    <property type="entry name" value="Homeodomain-like"/>
    <property type="match status" value="1"/>
</dbReference>
<evidence type="ECO:0000259" key="5">
    <source>
        <dbReference type="PROSITE" id="PS50977"/>
    </source>
</evidence>
<organism evidence="6 7">
    <name type="scientific">Desulfobulbus oralis</name>
    <dbReference type="NCBI Taxonomy" id="1986146"/>
    <lineage>
        <taxon>Bacteria</taxon>
        <taxon>Pseudomonadati</taxon>
        <taxon>Thermodesulfobacteriota</taxon>
        <taxon>Desulfobulbia</taxon>
        <taxon>Desulfobulbales</taxon>
        <taxon>Desulfobulbaceae</taxon>
        <taxon>Desulfobulbus</taxon>
    </lineage>
</organism>
<reference evidence="6" key="1">
    <citation type="submission" date="2017-05" db="EMBL/GenBank/DDBJ databases">
        <authorList>
            <person name="Song R."/>
            <person name="Chenine A.L."/>
            <person name="Ruprecht R.M."/>
        </authorList>
    </citation>
    <scope>NUCLEOTIDE SEQUENCE</scope>
    <source>
        <strain evidence="6">ORNL</strain>
    </source>
</reference>
<dbReference type="Pfam" id="PF00440">
    <property type="entry name" value="TetR_N"/>
    <property type="match status" value="1"/>
</dbReference>
<dbReference type="PROSITE" id="PS50977">
    <property type="entry name" value="HTH_TETR_2"/>
    <property type="match status" value="1"/>
</dbReference>
<dbReference type="PROSITE" id="PS01081">
    <property type="entry name" value="HTH_TETR_1"/>
    <property type="match status" value="1"/>
</dbReference>
<keyword evidence="2 4" id="KW-0238">DNA-binding</keyword>
<dbReference type="InterPro" id="IPR023772">
    <property type="entry name" value="DNA-bd_HTH_TetR-type_CS"/>
</dbReference>
<keyword evidence="3" id="KW-0804">Transcription</keyword>
<keyword evidence="7" id="KW-1185">Reference proteome</keyword>
<sequence>MKRNGCRAVLPPGGFASFHFYTTYYNGSVTPAISTSGRGRPRAFDRNEALKAALRVFWQRGYAPASVAELCKAMGSNAPCLYAAFGSKAGLFLEALHFYENSYWDEPAQRLLAEPNLFRALVNFFTEAAHILLGPDSPCGCMVVLAASNVGDDAAPVMDEVHKLRLATCNLFAERLRRAVQDGQLAADCDIDAIAGKPELEAARELGAAIA</sequence>
<gene>
    <name evidence="6" type="ORF">CAY53_01580</name>
</gene>
<dbReference type="AlphaFoldDB" id="A0A2L1GR89"/>
<dbReference type="PANTHER" id="PTHR47506:SF1">
    <property type="entry name" value="HTH-TYPE TRANSCRIPTIONAL REGULATOR YJDC"/>
    <property type="match status" value="1"/>
</dbReference>
<dbReference type="SUPFAM" id="SSF48498">
    <property type="entry name" value="Tetracyclin repressor-like, C-terminal domain"/>
    <property type="match status" value="1"/>
</dbReference>
<keyword evidence="1" id="KW-0805">Transcription regulation</keyword>
<evidence type="ECO:0000313" key="6">
    <source>
        <dbReference type="EMBL" id="AVD72182.1"/>
    </source>
</evidence>
<accession>A0A2L1GR89</accession>
<dbReference type="InterPro" id="IPR036271">
    <property type="entry name" value="Tet_transcr_reg_TetR-rel_C_sf"/>
</dbReference>
<dbReference type="Gene3D" id="1.10.10.60">
    <property type="entry name" value="Homeodomain-like"/>
    <property type="match status" value="1"/>
</dbReference>
<protein>
    <recommendedName>
        <fullName evidence="5">HTH tetR-type domain-containing protein</fullName>
    </recommendedName>
</protein>
<dbReference type="EMBL" id="CP021255">
    <property type="protein sequence ID" value="AVD72182.1"/>
    <property type="molecule type" value="Genomic_DNA"/>
</dbReference>